<dbReference type="Gene3D" id="1.10.443.10">
    <property type="entry name" value="Intergrase catalytic core"/>
    <property type="match status" value="1"/>
</dbReference>
<proteinExistence type="inferred from homology"/>
<evidence type="ECO:0000256" key="4">
    <source>
        <dbReference type="ARBA" id="ARBA00023172"/>
    </source>
</evidence>
<evidence type="ECO:0000256" key="1">
    <source>
        <dbReference type="ARBA" id="ARBA00008857"/>
    </source>
</evidence>
<evidence type="ECO:0000313" key="8">
    <source>
        <dbReference type="EMBL" id="MET3733000.1"/>
    </source>
</evidence>
<dbReference type="Pfam" id="PF00589">
    <property type="entry name" value="Phage_integrase"/>
    <property type="match status" value="1"/>
</dbReference>
<comment type="caution">
    <text evidence="8">The sequence shown here is derived from an EMBL/GenBank/DDBJ whole genome shotgun (WGS) entry which is preliminary data.</text>
</comment>
<dbReference type="PROSITE" id="PS51900">
    <property type="entry name" value="CB"/>
    <property type="match status" value="1"/>
</dbReference>
<dbReference type="InterPro" id="IPR013762">
    <property type="entry name" value="Integrase-like_cat_sf"/>
</dbReference>
<dbReference type="Pfam" id="PF13495">
    <property type="entry name" value="Phage_int_SAM_4"/>
    <property type="match status" value="1"/>
</dbReference>
<dbReference type="EMBL" id="JBEPMO010000026">
    <property type="protein sequence ID" value="MET3733000.1"/>
    <property type="molecule type" value="Genomic_DNA"/>
</dbReference>
<protein>
    <submittedName>
        <fullName evidence="8">Site-specific recombinase XerD</fullName>
    </submittedName>
</protein>
<dbReference type="InterPro" id="IPR004107">
    <property type="entry name" value="Integrase_SAM-like_N"/>
</dbReference>
<reference evidence="8 9" key="1">
    <citation type="submission" date="2024-06" db="EMBL/GenBank/DDBJ databases">
        <title>Genomic Encyclopedia of Type Strains, Phase IV (KMG-IV): sequencing the most valuable type-strain genomes for metagenomic binning, comparative biology and taxonomic classification.</title>
        <authorList>
            <person name="Goeker M."/>
        </authorList>
    </citation>
    <scope>NUCLEOTIDE SEQUENCE [LARGE SCALE GENOMIC DNA]</scope>
    <source>
        <strain evidence="8 9">DSM 29388</strain>
    </source>
</reference>
<feature type="domain" description="Tyr recombinase" evidence="6">
    <location>
        <begin position="180"/>
        <end position="352"/>
    </location>
</feature>
<name>A0ABV2LWR7_9FLAO</name>
<dbReference type="SUPFAM" id="SSF56349">
    <property type="entry name" value="DNA breaking-rejoining enzymes"/>
    <property type="match status" value="1"/>
</dbReference>
<evidence type="ECO:0000313" key="9">
    <source>
        <dbReference type="Proteomes" id="UP001549146"/>
    </source>
</evidence>
<keyword evidence="4" id="KW-0233">DNA recombination</keyword>
<dbReference type="InterPro" id="IPR002104">
    <property type="entry name" value="Integrase_catalytic"/>
</dbReference>
<feature type="domain" description="Core-binding (CB)" evidence="7">
    <location>
        <begin position="80"/>
        <end position="163"/>
    </location>
</feature>
<keyword evidence="9" id="KW-1185">Reference proteome</keyword>
<dbReference type="InterPro" id="IPR050090">
    <property type="entry name" value="Tyrosine_recombinase_XerCD"/>
</dbReference>
<dbReference type="Proteomes" id="UP001549146">
    <property type="component" value="Unassembled WGS sequence"/>
</dbReference>
<evidence type="ECO:0000259" key="7">
    <source>
        <dbReference type="PROSITE" id="PS51900"/>
    </source>
</evidence>
<evidence type="ECO:0000256" key="5">
    <source>
        <dbReference type="PROSITE-ProRule" id="PRU01248"/>
    </source>
</evidence>
<comment type="similarity">
    <text evidence="1">Belongs to the 'phage' integrase family.</text>
</comment>
<dbReference type="InterPro" id="IPR010998">
    <property type="entry name" value="Integrase_recombinase_N"/>
</dbReference>
<evidence type="ECO:0000259" key="6">
    <source>
        <dbReference type="PROSITE" id="PS51898"/>
    </source>
</evidence>
<dbReference type="PANTHER" id="PTHR30349">
    <property type="entry name" value="PHAGE INTEGRASE-RELATED"/>
    <property type="match status" value="1"/>
</dbReference>
<organism evidence="8 9">
    <name type="scientific">Moheibacter stercoris</name>
    <dbReference type="NCBI Taxonomy" id="1628251"/>
    <lineage>
        <taxon>Bacteria</taxon>
        <taxon>Pseudomonadati</taxon>
        <taxon>Bacteroidota</taxon>
        <taxon>Flavobacteriia</taxon>
        <taxon>Flavobacteriales</taxon>
        <taxon>Weeksellaceae</taxon>
        <taxon>Moheibacter</taxon>
    </lineage>
</organism>
<dbReference type="RefSeq" id="WP_354510742.1">
    <property type="nucleotide sequence ID" value="NZ_JBEPMO010000026.1"/>
</dbReference>
<evidence type="ECO:0000256" key="3">
    <source>
        <dbReference type="ARBA" id="ARBA00023125"/>
    </source>
</evidence>
<dbReference type="PANTHER" id="PTHR30349:SF41">
    <property type="entry name" value="INTEGRASE_RECOMBINASE PROTEIN MJ0367-RELATED"/>
    <property type="match status" value="1"/>
</dbReference>
<keyword evidence="3 5" id="KW-0238">DNA-binding</keyword>
<dbReference type="Gene3D" id="1.10.150.130">
    <property type="match status" value="1"/>
</dbReference>
<accession>A0ABV2LWR7</accession>
<gene>
    <name evidence="8" type="ORF">ABID46_002592</name>
</gene>
<dbReference type="InterPro" id="IPR011010">
    <property type="entry name" value="DNA_brk_join_enz"/>
</dbReference>
<evidence type="ECO:0000256" key="2">
    <source>
        <dbReference type="ARBA" id="ARBA00022908"/>
    </source>
</evidence>
<keyword evidence="2" id="KW-0229">DNA integration</keyword>
<dbReference type="PROSITE" id="PS51898">
    <property type="entry name" value="TYR_RECOMBINASE"/>
    <property type="match status" value="1"/>
</dbReference>
<dbReference type="InterPro" id="IPR044068">
    <property type="entry name" value="CB"/>
</dbReference>
<sequence length="357" mass="42041">MWTPFNNFTFELGFHRNKNVIWIKFPISNEGIHHVKKIPQVKWSQSQKAWYVPDKQAFREIFKLPDSPIVGKIVLQKIHSINHSAFEAFQEELKLKAYSKNTQKLYSLEFAQFLSAIKNHPVEKFTPDRIRGYMLYLIQNQQISETHLNSRINAIKFYYEKVLKNDRFFVDIPRPKKKLLLPKVFSIEEVKSIIEKTENLKHRLLLKFGYGMGLRVSEIVKIKKNQIDFNRMQVLIEQGKGKKDRYVNLPYTLLADLTEYFKIYKTSVYLFEGSFGENYSIRSAQAVFYQAKKRAGVEKDVGIHGLRHSYATHLLEYGTDIRFIQELLGHQSIKTTMSYTHVSLRNKMTIKSPLDHL</sequence>